<reference evidence="1 2" key="1">
    <citation type="submission" date="2020-11" db="EMBL/GenBank/DDBJ databases">
        <title>Enhanced detection system for hospital associated transmission using whole genome sequencing surveillance.</title>
        <authorList>
            <person name="Harrison L.H."/>
            <person name="Van Tyne D."/>
            <person name="Marsh J.W."/>
            <person name="Griffith M.P."/>
            <person name="Snyder D.J."/>
            <person name="Cooper V.S."/>
            <person name="Mustapha M."/>
        </authorList>
    </citation>
    <scope>NUCLEOTIDE SEQUENCE [LARGE SCALE GENOMIC DNA]</scope>
    <source>
        <strain evidence="1 2">BC00020</strain>
    </source>
</reference>
<name>A0ABS1APJ0_BURVI</name>
<dbReference type="RefSeq" id="WP_176323024.1">
    <property type="nucleotide sequence ID" value="NZ_CADFFR010000003.1"/>
</dbReference>
<keyword evidence="2" id="KW-1185">Reference proteome</keyword>
<accession>A0ABS1APJ0</accession>
<dbReference type="EMBL" id="JADVKH010000004">
    <property type="protein sequence ID" value="MBJ9686059.1"/>
    <property type="molecule type" value="Genomic_DNA"/>
</dbReference>
<comment type="caution">
    <text evidence="1">The sequence shown here is derived from an EMBL/GenBank/DDBJ whole genome shotgun (WGS) entry which is preliminary data.</text>
</comment>
<sequence length="56" mass="6335">MSNGTQRDIDVARVAAAKREARELRALFDRLTPIERMLAAKQIEAVRRLVEAVESL</sequence>
<evidence type="ECO:0000313" key="2">
    <source>
        <dbReference type="Proteomes" id="UP000808215"/>
    </source>
</evidence>
<evidence type="ECO:0008006" key="3">
    <source>
        <dbReference type="Google" id="ProtNLM"/>
    </source>
</evidence>
<gene>
    <name evidence="1" type="ORF">I5589_03085</name>
</gene>
<evidence type="ECO:0000313" key="1">
    <source>
        <dbReference type="EMBL" id="MBJ9686059.1"/>
    </source>
</evidence>
<proteinExistence type="predicted"/>
<organism evidence="1 2">
    <name type="scientific">Burkholderia vietnamiensis</name>
    <dbReference type="NCBI Taxonomy" id="60552"/>
    <lineage>
        <taxon>Bacteria</taxon>
        <taxon>Pseudomonadati</taxon>
        <taxon>Pseudomonadota</taxon>
        <taxon>Betaproteobacteria</taxon>
        <taxon>Burkholderiales</taxon>
        <taxon>Burkholderiaceae</taxon>
        <taxon>Burkholderia</taxon>
        <taxon>Burkholderia cepacia complex</taxon>
    </lineage>
</organism>
<dbReference type="Proteomes" id="UP000808215">
    <property type="component" value="Unassembled WGS sequence"/>
</dbReference>
<protein>
    <recommendedName>
        <fullName evidence="3">MarR family transcriptional regulator</fullName>
    </recommendedName>
</protein>